<comment type="subcellular location">
    <subcellularLocation>
        <location evidence="9 10">Cytoplasm</location>
    </subcellularLocation>
</comment>
<dbReference type="UniPathway" id="UPA00138"/>
<evidence type="ECO:0000256" key="6">
    <source>
        <dbReference type="ARBA" id="ARBA00022490"/>
    </source>
</evidence>
<evidence type="ECO:0000313" key="11">
    <source>
        <dbReference type="EMBL" id="THE14127.1"/>
    </source>
</evidence>
<proteinExistence type="inferred from homology"/>
<evidence type="ECO:0000256" key="7">
    <source>
        <dbReference type="ARBA" id="ARBA00023152"/>
    </source>
</evidence>
<keyword evidence="5 9" id="KW-0312">Gluconeogenesis</keyword>
<dbReference type="EC" id="5.3.1.1" evidence="3 9"/>
<evidence type="ECO:0000256" key="4">
    <source>
        <dbReference type="ARBA" id="ARBA00019397"/>
    </source>
</evidence>
<organism evidence="11 12">
    <name type="scientific">Bacillus timonensis</name>
    <dbReference type="NCBI Taxonomy" id="1033734"/>
    <lineage>
        <taxon>Bacteria</taxon>
        <taxon>Bacillati</taxon>
        <taxon>Bacillota</taxon>
        <taxon>Bacilli</taxon>
        <taxon>Bacillales</taxon>
        <taxon>Bacillaceae</taxon>
        <taxon>Bacillus</taxon>
    </lineage>
</organism>
<dbReference type="UniPathway" id="UPA00109">
    <property type="reaction ID" value="UER00189"/>
</dbReference>
<dbReference type="GO" id="GO:0004807">
    <property type="term" value="F:triose-phosphate isomerase activity"/>
    <property type="evidence" value="ECO:0007669"/>
    <property type="project" value="UniProtKB-UniRule"/>
</dbReference>
<dbReference type="Pfam" id="PF00121">
    <property type="entry name" value="TIM"/>
    <property type="match status" value="1"/>
</dbReference>
<dbReference type="InterPro" id="IPR013785">
    <property type="entry name" value="Aldolase_TIM"/>
</dbReference>
<dbReference type="RefSeq" id="WP_136378456.1">
    <property type="nucleotide sequence ID" value="NZ_SLUB01000005.1"/>
</dbReference>
<dbReference type="GO" id="GO:0006096">
    <property type="term" value="P:glycolytic process"/>
    <property type="evidence" value="ECO:0007669"/>
    <property type="project" value="UniProtKB-UniRule"/>
</dbReference>
<dbReference type="PROSITE" id="PS00171">
    <property type="entry name" value="TIM_1"/>
    <property type="match status" value="1"/>
</dbReference>
<protein>
    <recommendedName>
        <fullName evidence="4 9">Triosephosphate isomerase</fullName>
        <shortName evidence="9">TIM</shortName>
        <shortName evidence="9">TPI</shortName>
        <ecNumber evidence="3 9">5.3.1.1</ecNumber>
    </recommendedName>
    <alternativeName>
        <fullName evidence="9">Triose-phosphate isomerase</fullName>
    </alternativeName>
</protein>
<dbReference type="EMBL" id="SLUB01000005">
    <property type="protein sequence ID" value="THE14127.1"/>
    <property type="molecule type" value="Genomic_DNA"/>
</dbReference>
<accession>A0A4S3PWB1</accession>
<dbReference type="Proteomes" id="UP000306477">
    <property type="component" value="Unassembled WGS sequence"/>
</dbReference>
<dbReference type="PROSITE" id="PS51440">
    <property type="entry name" value="TIM_2"/>
    <property type="match status" value="1"/>
</dbReference>
<gene>
    <name evidence="9" type="primary">tpiA</name>
    <name evidence="11" type="ORF">E1I69_04750</name>
</gene>
<evidence type="ECO:0000256" key="9">
    <source>
        <dbReference type="HAMAP-Rule" id="MF_00147"/>
    </source>
</evidence>
<dbReference type="HAMAP" id="MF_00147_B">
    <property type="entry name" value="TIM_B"/>
    <property type="match status" value="1"/>
</dbReference>
<dbReference type="AlphaFoldDB" id="A0A4S3PWB1"/>
<dbReference type="PANTHER" id="PTHR21139:SF42">
    <property type="entry name" value="TRIOSEPHOSPHATE ISOMERASE"/>
    <property type="match status" value="1"/>
</dbReference>
<comment type="similarity">
    <text evidence="2 9 10">Belongs to the triosephosphate isomerase family.</text>
</comment>
<evidence type="ECO:0000313" key="12">
    <source>
        <dbReference type="Proteomes" id="UP000306477"/>
    </source>
</evidence>
<feature type="active site" description="Proton acceptor" evidence="9">
    <location>
        <position position="169"/>
    </location>
</feature>
<comment type="pathway">
    <text evidence="1 9 10">Carbohydrate degradation; glycolysis; D-glyceraldehyde 3-phosphate from glycerone phosphate: step 1/1.</text>
</comment>
<dbReference type="GO" id="GO:0019563">
    <property type="term" value="P:glycerol catabolic process"/>
    <property type="evidence" value="ECO:0007669"/>
    <property type="project" value="TreeGrafter"/>
</dbReference>
<sequence>MRKPIIAGNWKMNKVLSEAVQFVEEINGLIPSPEKVDSVVCAPALFLERLVANVKEGNYDLKIGAQNMHFKESGAFTGEISPLALKDLGVDYVILGHSERREMFAETDETVNQKTLAAFAHGLVPIVCCGETLEQREAGQTNDLVGTQIEKGLAGLTEEQAKEVVIAYEPIWAIGTGKSSSAEDANEVCAHIRKVVAEQFSQDVADAVRIQYGGSVKPENIKEYMAQPDIDGALVGGASLDASSFVKLLEAGSNE</sequence>
<dbReference type="OrthoDB" id="9809429at2"/>
<evidence type="ECO:0000256" key="1">
    <source>
        <dbReference type="ARBA" id="ARBA00004680"/>
    </source>
</evidence>
<dbReference type="STRING" id="1033734.GCA_000285535_01866"/>
<evidence type="ECO:0000256" key="2">
    <source>
        <dbReference type="ARBA" id="ARBA00007422"/>
    </source>
</evidence>
<dbReference type="InterPro" id="IPR022896">
    <property type="entry name" value="TrioseP_Isoase_bac/euk"/>
</dbReference>
<keyword evidence="9" id="KW-0597">Phosphoprotein</keyword>
<evidence type="ECO:0000256" key="8">
    <source>
        <dbReference type="ARBA" id="ARBA00023235"/>
    </source>
</evidence>
<evidence type="ECO:0000256" key="3">
    <source>
        <dbReference type="ARBA" id="ARBA00011940"/>
    </source>
</evidence>
<name>A0A4S3PWB1_9BACI</name>
<feature type="binding site" evidence="9">
    <location>
        <begin position="9"/>
        <end position="11"/>
    </location>
    <ligand>
        <name>substrate</name>
    </ligand>
</feature>
<keyword evidence="8 9" id="KW-0413">Isomerase</keyword>
<dbReference type="FunFam" id="3.20.20.70:FF:000016">
    <property type="entry name" value="Triosephosphate isomerase"/>
    <property type="match status" value="1"/>
</dbReference>
<feature type="binding site" evidence="9">
    <location>
        <begin position="236"/>
        <end position="237"/>
    </location>
    <ligand>
        <name>substrate</name>
    </ligand>
</feature>
<dbReference type="GO" id="GO:0046166">
    <property type="term" value="P:glyceraldehyde-3-phosphate biosynthetic process"/>
    <property type="evidence" value="ECO:0007669"/>
    <property type="project" value="TreeGrafter"/>
</dbReference>
<dbReference type="GO" id="GO:0006094">
    <property type="term" value="P:gluconeogenesis"/>
    <property type="evidence" value="ECO:0007669"/>
    <property type="project" value="UniProtKB-UniRule"/>
</dbReference>
<feature type="modified residue" description="Phosphoserine" evidence="9">
    <location>
        <position position="215"/>
    </location>
</feature>
<reference evidence="11 12" key="1">
    <citation type="journal article" date="2019" name="Indoor Air">
        <title>Impacts of indoor surface finishes on bacterial viability.</title>
        <authorList>
            <person name="Hu J."/>
            <person name="Maamar S.B."/>
            <person name="Glawe A.J."/>
            <person name="Gottel N."/>
            <person name="Gilbert J.A."/>
            <person name="Hartmann E.M."/>
        </authorList>
    </citation>
    <scope>NUCLEOTIDE SEQUENCE [LARGE SCALE GENOMIC DNA]</scope>
    <source>
        <strain evidence="11 12">AF060A6</strain>
    </source>
</reference>
<keyword evidence="12" id="KW-1185">Reference proteome</keyword>
<dbReference type="PANTHER" id="PTHR21139">
    <property type="entry name" value="TRIOSEPHOSPHATE ISOMERASE"/>
    <property type="match status" value="1"/>
</dbReference>
<comment type="caution">
    <text evidence="11">The sequence shown here is derived from an EMBL/GenBank/DDBJ whole genome shotgun (WGS) entry which is preliminary data.</text>
</comment>
<dbReference type="SUPFAM" id="SSF51351">
    <property type="entry name" value="Triosephosphate isomerase (TIM)"/>
    <property type="match status" value="1"/>
</dbReference>
<dbReference type="InterPro" id="IPR000652">
    <property type="entry name" value="Triosephosphate_isomerase"/>
</dbReference>
<comment type="pathway">
    <text evidence="9 10">Carbohydrate biosynthesis; gluconeogenesis.</text>
</comment>
<evidence type="ECO:0000256" key="10">
    <source>
        <dbReference type="RuleBase" id="RU363013"/>
    </source>
</evidence>
<feature type="binding site" evidence="9">
    <location>
        <position position="175"/>
    </location>
    <ligand>
        <name>substrate</name>
    </ligand>
</feature>
<keyword evidence="7 9" id="KW-0324">Glycolysis</keyword>
<evidence type="ECO:0000256" key="5">
    <source>
        <dbReference type="ARBA" id="ARBA00022432"/>
    </source>
</evidence>
<dbReference type="InterPro" id="IPR020861">
    <property type="entry name" value="Triosephosphate_isomerase_AS"/>
</dbReference>
<comment type="catalytic activity">
    <reaction evidence="9 10">
        <text>D-glyceraldehyde 3-phosphate = dihydroxyacetone phosphate</text>
        <dbReference type="Rhea" id="RHEA:18585"/>
        <dbReference type="ChEBI" id="CHEBI:57642"/>
        <dbReference type="ChEBI" id="CHEBI:59776"/>
        <dbReference type="EC" id="5.3.1.1"/>
    </reaction>
</comment>
<feature type="active site" description="Electrophile" evidence="9">
    <location>
        <position position="97"/>
    </location>
</feature>
<dbReference type="NCBIfam" id="TIGR00419">
    <property type="entry name" value="tim"/>
    <property type="match status" value="1"/>
</dbReference>
<dbReference type="InterPro" id="IPR035990">
    <property type="entry name" value="TIM_sf"/>
</dbReference>
<dbReference type="Gene3D" id="3.20.20.70">
    <property type="entry name" value="Aldolase class I"/>
    <property type="match status" value="1"/>
</dbReference>
<dbReference type="GO" id="GO:0005829">
    <property type="term" value="C:cytosol"/>
    <property type="evidence" value="ECO:0007669"/>
    <property type="project" value="TreeGrafter"/>
</dbReference>
<comment type="subunit">
    <text evidence="9 10">Homodimer.</text>
</comment>
<keyword evidence="6 9" id="KW-0963">Cytoplasm</keyword>
<dbReference type="CDD" id="cd00311">
    <property type="entry name" value="TIM"/>
    <property type="match status" value="1"/>
</dbReference>
<comment type="function">
    <text evidence="9">Involved in the gluconeogenesis. Catalyzes stereospecifically the conversion of dihydroxyacetone phosphate (DHAP) to D-glyceraldehyde-3-phosphate (G3P).</text>
</comment>
<feature type="binding site" evidence="9">
    <location>
        <position position="215"/>
    </location>
    <ligand>
        <name>substrate</name>
    </ligand>
</feature>